<dbReference type="Proteomes" id="UP000297403">
    <property type="component" value="Unassembled WGS sequence"/>
</dbReference>
<evidence type="ECO:0000313" key="11">
    <source>
        <dbReference type="Proteomes" id="UP000297403"/>
    </source>
</evidence>
<dbReference type="Pfam" id="PF02817">
    <property type="entry name" value="E3_binding"/>
    <property type="match status" value="1"/>
</dbReference>
<evidence type="ECO:0000259" key="9">
    <source>
        <dbReference type="PROSITE" id="PS51826"/>
    </source>
</evidence>
<dbReference type="GO" id="GO:0016407">
    <property type="term" value="F:acetyltransferase activity"/>
    <property type="evidence" value="ECO:0007669"/>
    <property type="project" value="TreeGrafter"/>
</dbReference>
<dbReference type="GO" id="GO:0031405">
    <property type="term" value="F:lipoic acid binding"/>
    <property type="evidence" value="ECO:0007669"/>
    <property type="project" value="TreeGrafter"/>
</dbReference>
<evidence type="ECO:0000256" key="4">
    <source>
        <dbReference type="ARBA" id="ARBA00022823"/>
    </source>
</evidence>
<dbReference type="Pfam" id="PF00364">
    <property type="entry name" value="Biotin_lipoyl"/>
    <property type="match status" value="1"/>
</dbReference>
<keyword evidence="11" id="KW-1185">Reference proteome</keyword>
<dbReference type="EMBL" id="SOFY01000080">
    <property type="protein sequence ID" value="TFC42227.1"/>
    <property type="molecule type" value="Genomic_DNA"/>
</dbReference>
<dbReference type="Gene3D" id="3.30.559.10">
    <property type="entry name" value="Chloramphenicol acetyltransferase-like domain"/>
    <property type="match status" value="1"/>
</dbReference>
<dbReference type="EC" id="2.3.1.-" evidence="6"/>
<dbReference type="Gene3D" id="4.10.320.10">
    <property type="entry name" value="E3-binding domain"/>
    <property type="match status" value="1"/>
</dbReference>
<name>A0AAQ2C494_9MICO</name>
<dbReference type="PROSITE" id="PS51826">
    <property type="entry name" value="PSBD"/>
    <property type="match status" value="1"/>
</dbReference>
<dbReference type="Gene3D" id="2.40.50.100">
    <property type="match status" value="1"/>
</dbReference>
<dbReference type="SUPFAM" id="SSF47005">
    <property type="entry name" value="Peripheral subunit-binding domain of 2-oxo acid dehydrogenase complex"/>
    <property type="match status" value="1"/>
</dbReference>
<proteinExistence type="inferred from homology"/>
<dbReference type="Pfam" id="PF00198">
    <property type="entry name" value="2-oxoacid_dh"/>
    <property type="match status" value="1"/>
</dbReference>
<feature type="domain" description="Peripheral subunit-binding (PSBD)" evidence="9">
    <location>
        <begin position="223"/>
        <end position="260"/>
    </location>
</feature>
<dbReference type="PROSITE" id="PS00189">
    <property type="entry name" value="LIPOYL"/>
    <property type="match status" value="1"/>
</dbReference>
<evidence type="ECO:0000259" key="8">
    <source>
        <dbReference type="PROSITE" id="PS50968"/>
    </source>
</evidence>
<feature type="compositionally biased region" description="Low complexity" evidence="7">
    <location>
        <begin position="269"/>
        <end position="288"/>
    </location>
</feature>
<evidence type="ECO:0000256" key="3">
    <source>
        <dbReference type="ARBA" id="ARBA00022679"/>
    </source>
</evidence>
<dbReference type="RefSeq" id="WP_134451828.1">
    <property type="nucleotide sequence ID" value="NZ_SOFY01000080.1"/>
</dbReference>
<dbReference type="PANTHER" id="PTHR43178:SF5">
    <property type="entry name" value="LIPOAMIDE ACYLTRANSFERASE COMPONENT OF BRANCHED-CHAIN ALPHA-KETO ACID DEHYDROGENASE COMPLEX, MITOCHONDRIAL"/>
    <property type="match status" value="1"/>
</dbReference>
<comment type="similarity">
    <text evidence="2 6">Belongs to the 2-oxoacid dehydrogenase family.</text>
</comment>
<evidence type="ECO:0000256" key="6">
    <source>
        <dbReference type="RuleBase" id="RU003423"/>
    </source>
</evidence>
<dbReference type="PANTHER" id="PTHR43178">
    <property type="entry name" value="DIHYDROLIPOAMIDE ACETYLTRANSFERASE COMPONENT OF PYRUVATE DEHYDROGENASE COMPLEX"/>
    <property type="match status" value="1"/>
</dbReference>
<dbReference type="CDD" id="cd06849">
    <property type="entry name" value="lipoyl_domain"/>
    <property type="match status" value="1"/>
</dbReference>
<feature type="domain" description="Lipoyl-binding" evidence="8">
    <location>
        <begin position="2"/>
        <end position="77"/>
    </location>
</feature>
<evidence type="ECO:0000256" key="7">
    <source>
        <dbReference type="SAM" id="MobiDB-lite"/>
    </source>
</evidence>
<keyword evidence="5 6" id="KW-0012">Acyltransferase</keyword>
<protein>
    <recommendedName>
        <fullName evidence="6">Dihydrolipoamide acetyltransferase component of pyruvate dehydrogenase complex</fullName>
        <ecNumber evidence="6">2.3.1.-</ecNumber>
    </recommendedName>
</protein>
<dbReference type="InterPro" id="IPR036625">
    <property type="entry name" value="E3-bd_dom_sf"/>
</dbReference>
<reference evidence="10 11" key="1">
    <citation type="submission" date="2019-03" db="EMBL/GenBank/DDBJ databases">
        <title>Genomics of glacier-inhabiting Cryobacterium strains.</title>
        <authorList>
            <person name="Liu Q."/>
            <person name="Xin Y.-H."/>
        </authorList>
    </citation>
    <scope>NUCLEOTIDE SEQUENCE [LARGE SCALE GENOMIC DNA]</scope>
    <source>
        <strain evidence="11">TMT1-22</strain>
    </source>
</reference>
<dbReference type="InterPro" id="IPR001078">
    <property type="entry name" value="2-oxoacid_DH_actylTfrase"/>
</dbReference>
<feature type="compositionally biased region" description="Low complexity" evidence="7">
    <location>
        <begin position="122"/>
        <end position="136"/>
    </location>
</feature>
<keyword evidence="3 6" id="KW-0808">Transferase</keyword>
<dbReference type="SUPFAM" id="SSF52777">
    <property type="entry name" value="CoA-dependent acyltransferases"/>
    <property type="match status" value="1"/>
</dbReference>
<feature type="compositionally biased region" description="Low complexity" evidence="7">
    <location>
        <begin position="191"/>
        <end position="213"/>
    </location>
</feature>
<dbReference type="FunFam" id="3.30.559.10:FF:000007">
    <property type="entry name" value="Dihydrolipoamide acetyltransferase component of pyruvate dehydrogenase complex"/>
    <property type="match status" value="1"/>
</dbReference>
<keyword evidence="4 6" id="KW-0450">Lipoyl</keyword>
<dbReference type="InterPro" id="IPR003016">
    <property type="entry name" value="2-oxoA_DH_lipoyl-BS"/>
</dbReference>
<dbReference type="AlphaFoldDB" id="A0AAQ2C494"/>
<evidence type="ECO:0000256" key="5">
    <source>
        <dbReference type="ARBA" id="ARBA00023315"/>
    </source>
</evidence>
<feature type="region of interest" description="Disordered" evidence="7">
    <location>
        <begin position="269"/>
        <end position="296"/>
    </location>
</feature>
<dbReference type="InterPro" id="IPR050743">
    <property type="entry name" value="2-oxoacid_DH_E2_comp"/>
</dbReference>
<evidence type="ECO:0000256" key="2">
    <source>
        <dbReference type="ARBA" id="ARBA00007317"/>
    </source>
</evidence>
<organism evidence="10 11">
    <name type="scientific">Cryobacterium shii</name>
    <dbReference type="NCBI Taxonomy" id="1259235"/>
    <lineage>
        <taxon>Bacteria</taxon>
        <taxon>Bacillati</taxon>
        <taxon>Actinomycetota</taxon>
        <taxon>Actinomycetes</taxon>
        <taxon>Micrococcales</taxon>
        <taxon>Microbacteriaceae</taxon>
        <taxon>Cryobacterium</taxon>
    </lineage>
</organism>
<feature type="region of interest" description="Disordered" evidence="7">
    <location>
        <begin position="85"/>
        <end position="136"/>
    </location>
</feature>
<dbReference type="SUPFAM" id="SSF51230">
    <property type="entry name" value="Single hybrid motif"/>
    <property type="match status" value="1"/>
</dbReference>
<gene>
    <name evidence="10" type="ORF">E3O49_14785</name>
</gene>
<dbReference type="InterPro" id="IPR000089">
    <property type="entry name" value="Biotin_lipoyl"/>
</dbReference>
<feature type="region of interest" description="Disordered" evidence="7">
    <location>
        <begin position="191"/>
        <end position="228"/>
    </location>
</feature>
<evidence type="ECO:0000313" key="10">
    <source>
        <dbReference type="EMBL" id="TFC42227.1"/>
    </source>
</evidence>
<evidence type="ECO:0000256" key="1">
    <source>
        <dbReference type="ARBA" id="ARBA00001938"/>
    </source>
</evidence>
<comment type="caution">
    <text evidence="10">The sequence shown here is derived from an EMBL/GenBank/DDBJ whole genome shotgun (WGS) entry which is preliminary data.</text>
</comment>
<sequence>MIKVFRLPDLGEGLTESEIVAWRIAPGDTVELNQLIADVETAKAVVELPSPFAGVVSELHQQPGTVVHVGEPIVSFEVAGAEAASSASSSREEGEAQGRQANLVGYGPAVERGGRPQRRARAGATDATGVVPGTAAPDAGAPGVAVPGVAAPGVATPDAAASDAGARVAAAPDPAASGAAAPAVPVPDVAAPDVPSRSVSASASASLATVSDSPSPVSGERPRSTPPVRALARSLGVDLTRVTGTGPTGLITREDVEAWAEPARAVPAEAAQSRAEPAAPPAASVPGARESRSPIRSVRKHTAEAMVRSAFTAPHATEFLTVDVTPTVELIEVLKRDRSFAGARIGILAVVAKALCLAVARTPEVNTRWDEAAAEIVQFHYVNLGIAAATPRGLLVPTITDADRLSLADLAAALAELTAAARAGTTSPAALRGGTLSITNIGFFGIDAGTPILPPGEAVILAIGAIRPRPWEYRGEIALRQVMTLSLSFDHRLVDGEQGARFLTDIAGILANPGLALTLL</sequence>
<dbReference type="InterPro" id="IPR023213">
    <property type="entry name" value="CAT-like_dom_sf"/>
</dbReference>
<comment type="cofactor">
    <cofactor evidence="1 6">
        <name>(R)-lipoate</name>
        <dbReference type="ChEBI" id="CHEBI:83088"/>
    </cofactor>
</comment>
<dbReference type="GO" id="GO:0005737">
    <property type="term" value="C:cytoplasm"/>
    <property type="evidence" value="ECO:0007669"/>
    <property type="project" value="TreeGrafter"/>
</dbReference>
<dbReference type="InterPro" id="IPR004167">
    <property type="entry name" value="PSBD"/>
</dbReference>
<dbReference type="PROSITE" id="PS50968">
    <property type="entry name" value="BIOTINYL_LIPOYL"/>
    <property type="match status" value="1"/>
</dbReference>
<accession>A0AAQ2C494</accession>
<dbReference type="InterPro" id="IPR011053">
    <property type="entry name" value="Single_hybrid_motif"/>
</dbReference>